<accession>A0A5M8P5E5</accession>
<evidence type="ECO:0008006" key="10">
    <source>
        <dbReference type="Google" id="ProtNLM"/>
    </source>
</evidence>
<comment type="subcellular location">
    <subcellularLocation>
        <location evidence="1">Cell outer membrane</location>
    </subcellularLocation>
</comment>
<proteinExistence type="inferred from homology"/>
<dbReference type="Proteomes" id="UP000324575">
    <property type="component" value="Unassembled WGS sequence"/>
</dbReference>
<dbReference type="EMBL" id="SNRX01000001">
    <property type="protein sequence ID" value="KAA6303608.1"/>
    <property type="molecule type" value="Genomic_DNA"/>
</dbReference>
<dbReference type="GO" id="GO:0009279">
    <property type="term" value="C:cell outer membrane"/>
    <property type="evidence" value="ECO:0007669"/>
    <property type="project" value="UniProtKB-SubCell"/>
</dbReference>
<dbReference type="PROSITE" id="PS51257">
    <property type="entry name" value="PROKAR_LIPOPROTEIN"/>
    <property type="match status" value="1"/>
</dbReference>
<organism evidence="8 9">
    <name type="scientific">Candidatus Ordinivivax streblomastigis</name>
    <dbReference type="NCBI Taxonomy" id="2540710"/>
    <lineage>
        <taxon>Bacteria</taxon>
        <taxon>Pseudomonadati</taxon>
        <taxon>Bacteroidota</taxon>
        <taxon>Bacteroidia</taxon>
        <taxon>Bacteroidales</taxon>
        <taxon>Candidatus Ordinivivax</taxon>
    </lineage>
</organism>
<keyword evidence="7" id="KW-0449">Lipoprotein</keyword>
<evidence type="ECO:0000256" key="6">
    <source>
        <dbReference type="ARBA" id="ARBA00023237"/>
    </source>
</evidence>
<evidence type="ECO:0000256" key="1">
    <source>
        <dbReference type="ARBA" id="ARBA00004442"/>
    </source>
</evidence>
<evidence type="ECO:0000256" key="7">
    <source>
        <dbReference type="ARBA" id="ARBA00023288"/>
    </source>
</evidence>
<keyword evidence="6" id="KW-0998">Cell outer membrane</keyword>
<evidence type="ECO:0000256" key="2">
    <source>
        <dbReference type="ARBA" id="ARBA00007248"/>
    </source>
</evidence>
<dbReference type="Pfam" id="PF08842">
    <property type="entry name" value="Mfa2"/>
    <property type="match status" value="1"/>
</dbReference>
<sequence>MKKNSNIRTHGLYLLIGLLTVSSCSQEDLNVKTNLSGGQQEVVINLSVPFEFAQPQLRSMDITAEEKIDCIDVLIFDKDDRLDTIVEGRIIKSTELRATLPFKNNMRLVLIANAREQVHELQSSLSTSSVWDKKTLLAQLEFSALNSDGSWNTSAGYTRFPMWGEASTLISVTPATSGTVPVATISLLRMIAKIDVEVSGVAVDKFKLKNVRLYNYVSKGRIVPDSVKITGSQITVTAPTLPADYTQPSAPVFTDYTDFSAPGVMDKAMRGVIYAFETKAPDISEPSDAACLVVGGEFEETMSYYRIDFWDKTKEVFLPLLRNNHYVVNITSVKGEGYATPEEAFKNKGVNVTYEILQWNEDVNSDIKNVIFDNYYYLGISRDAFQFANGAITGNKPTNLLKIKTNYPGWSVRSTNTSWLNLSEYNPSSTVEDVYLSLNPYPSEDVTTKREAQIIIEAGRLHYSVSVIQHRDIEPVSIKITSDPTGTTPINQTYTYKFDNITYSSDGDLPFFVHWTPVSSPLFIYKTVVPGVDFVDWSSSPELTTVTEATIPGVQRFKVTSKLVSSSEVSNGYHKAERILFQVSNGIDTEEQSLTLEQIYVPLVPGAPRK</sequence>
<keyword evidence="3" id="KW-0732">Signal</keyword>
<gene>
    <name evidence="8" type="ORF">EZS26_000159</name>
</gene>
<keyword evidence="5" id="KW-0564">Palmitate</keyword>
<evidence type="ECO:0000256" key="5">
    <source>
        <dbReference type="ARBA" id="ARBA00023139"/>
    </source>
</evidence>
<evidence type="ECO:0000256" key="3">
    <source>
        <dbReference type="ARBA" id="ARBA00022729"/>
    </source>
</evidence>
<evidence type="ECO:0000256" key="4">
    <source>
        <dbReference type="ARBA" id="ARBA00023136"/>
    </source>
</evidence>
<comment type="caution">
    <text evidence="8">The sequence shown here is derived from an EMBL/GenBank/DDBJ whole genome shotgun (WGS) entry which is preliminary data.</text>
</comment>
<reference evidence="8 9" key="1">
    <citation type="submission" date="2019-03" db="EMBL/GenBank/DDBJ databases">
        <title>Single cell metagenomics reveals metabolic interactions within the superorganism composed of flagellate Streblomastix strix and complex community of Bacteroidetes bacteria on its surface.</title>
        <authorList>
            <person name="Treitli S.C."/>
            <person name="Kolisko M."/>
            <person name="Husnik F."/>
            <person name="Keeling P."/>
            <person name="Hampl V."/>
        </authorList>
    </citation>
    <scope>NUCLEOTIDE SEQUENCE [LARGE SCALE GENOMIC DNA]</scope>
    <source>
        <strain evidence="8">St1</strain>
    </source>
</reference>
<protein>
    <recommendedName>
        <fullName evidence="10">Major fimbrial subunit protein N-terminal domain-containing protein</fullName>
    </recommendedName>
</protein>
<keyword evidence="4" id="KW-0472">Membrane</keyword>
<dbReference type="InterPro" id="IPR014941">
    <property type="entry name" value="FimB/Mfa2/Mfa3"/>
</dbReference>
<comment type="similarity">
    <text evidence="2">Belongs to the bacteroidetes fimbrillin superfamily. FimB/Mfa2 family.</text>
</comment>
<name>A0A5M8P5E5_9BACT</name>
<evidence type="ECO:0000313" key="8">
    <source>
        <dbReference type="EMBL" id="KAA6303608.1"/>
    </source>
</evidence>
<dbReference type="AlphaFoldDB" id="A0A5M8P5E5"/>
<evidence type="ECO:0000313" key="9">
    <source>
        <dbReference type="Proteomes" id="UP000324575"/>
    </source>
</evidence>